<feature type="region of interest" description="Disordered" evidence="1">
    <location>
        <begin position="873"/>
        <end position="939"/>
    </location>
</feature>
<feature type="region of interest" description="Disordered" evidence="1">
    <location>
        <begin position="787"/>
        <end position="852"/>
    </location>
</feature>
<dbReference type="EMBL" id="FQNF01000091">
    <property type="protein sequence ID" value="SGZ41280.1"/>
    <property type="molecule type" value="Genomic_DNA"/>
</dbReference>
<evidence type="ECO:0000256" key="1">
    <source>
        <dbReference type="SAM" id="MobiDB-lite"/>
    </source>
</evidence>
<keyword evidence="4" id="KW-1185">Reference proteome</keyword>
<evidence type="ECO:0000313" key="3">
    <source>
        <dbReference type="EMBL" id="SGZ41280.1"/>
    </source>
</evidence>
<dbReference type="PANTHER" id="PTHR28051">
    <property type="entry name" value="PROTEIN MTL1-RELATED"/>
    <property type="match status" value="1"/>
</dbReference>
<dbReference type="VEuPathDB" id="FungiDB:HGUI_03480"/>
<dbReference type="GO" id="GO:0007039">
    <property type="term" value="P:protein catabolic process in the vacuole"/>
    <property type="evidence" value="ECO:0007669"/>
    <property type="project" value="TreeGrafter"/>
</dbReference>
<accession>A0A1L0B432</accession>
<dbReference type="GO" id="GO:0005773">
    <property type="term" value="C:vacuole"/>
    <property type="evidence" value="ECO:0007669"/>
    <property type="project" value="GOC"/>
</dbReference>
<feature type="compositionally biased region" description="Polar residues" evidence="1">
    <location>
        <begin position="608"/>
        <end position="619"/>
    </location>
</feature>
<proteinExistence type="predicted"/>
<dbReference type="InterPro" id="IPR013860">
    <property type="entry name" value="AreA_GATA"/>
</dbReference>
<feature type="domain" description="Nitrogen regulatory protein areA GATA-like" evidence="2">
    <location>
        <begin position="252"/>
        <end position="266"/>
    </location>
</feature>
<feature type="region of interest" description="Disordered" evidence="1">
    <location>
        <begin position="352"/>
        <end position="377"/>
    </location>
</feature>
<feature type="compositionally biased region" description="Basic and acidic residues" evidence="1">
    <location>
        <begin position="879"/>
        <end position="894"/>
    </location>
</feature>
<dbReference type="AlphaFoldDB" id="A0A1L0B432"/>
<feature type="region of interest" description="Disordered" evidence="1">
    <location>
        <begin position="489"/>
        <end position="634"/>
    </location>
</feature>
<evidence type="ECO:0000313" key="4">
    <source>
        <dbReference type="Proteomes" id="UP000183365"/>
    </source>
</evidence>
<dbReference type="InterPro" id="IPR052292">
    <property type="entry name" value="Glucose_repression_reg"/>
</dbReference>
<dbReference type="GO" id="GO:0042149">
    <property type="term" value="P:cellular response to glucose starvation"/>
    <property type="evidence" value="ECO:0007669"/>
    <property type="project" value="TreeGrafter"/>
</dbReference>
<reference evidence="4" key="1">
    <citation type="submission" date="2016-11" db="EMBL/GenBank/DDBJ databases">
        <authorList>
            <person name="Guldener U."/>
        </authorList>
    </citation>
    <scope>NUCLEOTIDE SEQUENCE [LARGE SCALE GENOMIC DNA]</scope>
</reference>
<feature type="region of interest" description="Disordered" evidence="1">
    <location>
        <begin position="437"/>
        <end position="474"/>
    </location>
</feature>
<feature type="compositionally biased region" description="Low complexity" evidence="1">
    <location>
        <begin position="437"/>
        <end position="446"/>
    </location>
</feature>
<feature type="compositionally biased region" description="Basic and acidic residues" evidence="1">
    <location>
        <begin position="1"/>
        <end position="10"/>
    </location>
</feature>
<dbReference type="PANTHER" id="PTHR28051:SF1">
    <property type="entry name" value="PROTEIN MTL1-RELATED"/>
    <property type="match status" value="1"/>
</dbReference>
<feature type="region of interest" description="Disordered" evidence="1">
    <location>
        <begin position="1"/>
        <end position="27"/>
    </location>
</feature>
<sequence>MSFESNKSKSFDQSTPYDPNDEDLGPSVSMAVMANNDDDFKKSTFGMKRTTSIGKFGIKKNQFTSLSSSNISNQHYQPLTPPSQNNDVITHNFNDIKENSPRMHTPSQASMSPEPINYMTNNYSHSKSSSKINFNNQNDPCHILPRDDAYLSQEPSNHVDYLSHNWDESEISKSWKYIILQKKRKNNENNNDSLGLLHHEDSYSRSGSIASHSGTPQETRFDSNGNEFLNENVDNNKLIQQKDMEVDMDTINASRLENASWRTWAKARNNLKTVSPEILNWSKDNDITWLYGPIVPTDTSSPIHAEPEIKKNEDNHLKPILKKRTVTEVIERNAKWKLDQIRKNYMKNHGGKLPSHKLDDHSNYRTHSPAVYGSNEINKEKDKTNSLYPHEDFQALAAKVNAQYSQGNSSSKKGVQSQDDPKRVLEDKKMMMATLLSTDKSSLKLSEPNRKHFDSSMSSSPLQNVISTTPTDKHIRFNDRVEQCISLLPSSYNTTNQKHTRGSSDEEDFKRMRKRSKIVLPSGITLGTGNGGSSDESTSSDSDWDMDSDGEDNNLQPEFIEDSRKKDPKKSKTDYSKAYTRYYRGPALPVSDSSDGSNSDDEDDIFSLKTTINPSNEKASSMYAGTPPYPLKNSHGLNKPELLKMNSDSVVTIKQRNNKKTYPPSIKRIPATKLNYCEEPRTMPMVNDINIGSLGDSHGYNNYDYNSVFKHDNTILDNNSDINIVDVPLEYAPSQAKRDSTFNVDEAISKKASSNLGLSGGLSRTSSATSGLAKGFADSLRLNSTGQGLNTLSKKPSKGGFMFSLDSDSDEEDNEEDDLPRKNTSKVDLSFLTKPSSTSNMGDKPGSTFHLNGNIGEKSNSFLSGSMLSLSDVSGSQSDLRENTLSRVKTRSDSNRSLSSMNLMNANSKSVQVGKFKHNLSQPPKRSFSLFAEDSDSDD</sequence>
<dbReference type="Pfam" id="PF08550">
    <property type="entry name" value="GATA_AreA"/>
    <property type="match status" value="1"/>
</dbReference>
<protein>
    <recommendedName>
        <fullName evidence="2">Nitrogen regulatory protein areA GATA-like domain-containing protein</fullName>
    </recommendedName>
</protein>
<feature type="compositionally biased region" description="Acidic residues" evidence="1">
    <location>
        <begin position="807"/>
        <end position="818"/>
    </location>
</feature>
<feature type="compositionally biased region" description="Acidic residues" evidence="1">
    <location>
        <begin position="542"/>
        <end position="552"/>
    </location>
</feature>
<dbReference type="OrthoDB" id="3972999at2759"/>
<feature type="compositionally biased region" description="Low complexity" evidence="1">
    <location>
        <begin position="895"/>
        <end position="910"/>
    </location>
</feature>
<name>A0A1L0B432_9ASCO</name>
<evidence type="ECO:0000259" key="2">
    <source>
        <dbReference type="Pfam" id="PF08550"/>
    </source>
</evidence>
<feature type="compositionally biased region" description="Polar residues" evidence="1">
    <location>
        <begin position="455"/>
        <end position="470"/>
    </location>
</feature>
<organism evidence="3 4">
    <name type="scientific">Hanseniaspora guilliermondii</name>
    <dbReference type="NCBI Taxonomy" id="56406"/>
    <lineage>
        <taxon>Eukaryota</taxon>
        <taxon>Fungi</taxon>
        <taxon>Dikarya</taxon>
        <taxon>Ascomycota</taxon>
        <taxon>Saccharomycotina</taxon>
        <taxon>Saccharomycetes</taxon>
        <taxon>Saccharomycodales</taxon>
        <taxon>Saccharomycodaceae</taxon>
        <taxon>Hanseniaspora</taxon>
    </lineage>
</organism>
<dbReference type="Proteomes" id="UP000183365">
    <property type="component" value="Unassembled WGS sequence"/>
</dbReference>
<feature type="compositionally biased region" description="Basic and acidic residues" evidence="1">
    <location>
        <begin position="561"/>
        <end position="575"/>
    </location>
</feature>
<gene>
    <name evidence="3" type="ORF">HGUI_03480</name>
</gene>